<evidence type="ECO:0000256" key="7">
    <source>
        <dbReference type="ARBA" id="ARBA00023033"/>
    </source>
</evidence>
<evidence type="ECO:0000256" key="4">
    <source>
        <dbReference type="ARBA" id="ARBA00022723"/>
    </source>
</evidence>
<evidence type="ECO:0000256" key="8">
    <source>
        <dbReference type="PIRSR" id="PIRSR602401-1"/>
    </source>
</evidence>
<dbReference type="Pfam" id="PF00067">
    <property type="entry name" value="p450"/>
    <property type="match status" value="1"/>
</dbReference>
<evidence type="ECO:0000313" key="11">
    <source>
        <dbReference type="EMBL" id="JAU20274.1"/>
    </source>
</evidence>
<protein>
    <submittedName>
        <fullName evidence="11">Cytochrome P450 94B3</fullName>
    </submittedName>
</protein>
<feature type="transmembrane region" description="Helical" evidence="10">
    <location>
        <begin position="6"/>
        <end position="24"/>
    </location>
</feature>
<dbReference type="InterPro" id="IPR002401">
    <property type="entry name" value="Cyt_P450_E_grp-I"/>
</dbReference>
<keyword evidence="4 8" id="KW-0479">Metal-binding</keyword>
<evidence type="ECO:0000256" key="9">
    <source>
        <dbReference type="RuleBase" id="RU000461"/>
    </source>
</evidence>
<feature type="binding site" description="axial binding residue" evidence="8">
    <location>
        <position position="446"/>
    </location>
    <ligand>
        <name>heme</name>
        <dbReference type="ChEBI" id="CHEBI:30413"/>
    </ligand>
    <ligandPart>
        <name>Fe</name>
        <dbReference type="ChEBI" id="CHEBI:18248"/>
    </ligandPart>
</feature>
<evidence type="ECO:0000256" key="5">
    <source>
        <dbReference type="ARBA" id="ARBA00023002"/>
    </source>
</evidence>
<evidence type="ECO:0000256" key="10">
    <source>
        <dbReference type="SAM" id="Phobius"/>
    </source>
</evidence>
<dbReference type="GO" id="GO:0006629">
    <property type="term" value="P:lipid metabolic process"/>
    <property type="evidence" value="ECO:0007669"/>
    <property type="project" value="UniProtKB-ARBA"/>
</dbReference>
<dbReference type="GO" id="GO:0004497">
    <property type="term" value="F:monooxygenase activity"/>
    <property type="evidence" value="ECO:0007669"/>
    <property type="project" value="UniProtKB-KW"/>
</dbReference>
<dbReference type="GO" id="GO:0020037">
    <property type="term" value="F:heme binding"/>
    <property type="evidence" value="ECO:0007669"/>
    <property type="project" value="InterPro"/>
</dbReference>
<dbReference type="EMBL" id="GEVI01012046">
    <property type="protein sequence ID" value="JAU20274.1"/>
    <property type="molecule type" value="Transcribed_RNA"/>
</dbReference>
<dbReference type="PRINTS" id="PR00385">
    <property type="entry name" value="P450"/>
</dbReference>
<keyword evidence="6 8" id="KW-0408">Iron</keyword>
<dbReference type="PROSITE" id="PS00086">
    <property type="entry name" value="CYTOCHROME_P450"/>
    <property type="match status" value="1"/>
</dbReference>
<keyword evidence="3 8" id="KW-0349">Heme</keyword>
<dbReference type="InterPro" id="IPR001128">
    <property type="entry name" value="Cyt_P450"/>
</dbReference>
<dbReference type="InterPro" id="IPR036396">
    <property type="entry name" value="Cyt_P450_sf"/>
</dbReference>
<evidence type="ECO:0000256" key="2">
    <source>
        <dbReference type="ARBA" id="ARBA00010617"/>
    </source>
</evidence>
<reference evidence="11" key="1">
    <citation type="submission" date="2016-07" db="EMBL/GenBank/DDBJ databases">
        <title>De novo transcriptome assembly of four accessions of the metal hyperaccumulator plant Noccaea caerulescens.</title>
        <authorList>
            <person name="Blande D."/>
            <person name="Halimaa P."/>
            <person name="Tervahauta A.I."/>
            <person name="Aarts M.G."/>
            <person name="Karenlampi S.O."/>
        </authorList>
    </citation>
    <scope>NUCLEOTIDE SEQUENCE</scope>
</reference>
<keyword evidence="5 9" id="KW-0560">Oxidoreductase</keyword>
<evidence type="ECO:0000256" key="1">
    <source>
        <dbReference type="ARBA" id="ARBA00001971"/>
    </source>
</evidence>
<evidence type="ECO:0000256" key="3">
    <source>
        <dbReference type="ARBA" id="ARBA00022617"/>
    </source>
</evidence>
<comment type="similarity">
    <text evidence="2 9">Belongs to the cytochrome P450 family.</text>
</comment>
<dbReference type="AlphaFoldDB" id="A0A1J3DJW4"/>
<dbReference type="PRINTS" id="PR00463">
    <property type="entry name" value="EP450I"/>
</dbReference>
<accession>A0A1J3DJW4</accession>
<dbReference type="GO" id="GO:0005506">
    <property type="term" value="F:iron ion binding"/>
    <property type="evidence" value="ECO:0007669"/>
    <property type="project" value="InterPro"/>
</dbReference>
<dbReference type="CDD" id="cd11064">
    <property type="entry name" value="CYP86A"/>
    <property type="match status" value="1"/>
</dbReference>
<name>A0A1J3DJW4_NOCCA</name>
<dbReference type="InterPro" id="IPR017972">
    <property type="entry name" value="Cyt_P450_CS"/>
</dbReference>
<keyword evidence="7 9" id="KW-0503">Monooxygenase</keyword>
<dbReference type="PANTHER" id="PTHR24296">
    <property type="entry name" value="CYTOCHROME P450"/>
    <property type="match status" value="1"/>
</dbReference>
<organism evidence="11">
    <name type="scientific">Noccaea caerulescens</name>
    <name type="common">Alpine penny-cress</name>
    <name type="synonym">Thlaspi caerulescens</name>
    <dbReference type="NCBI Taxonomy" id="107243"/>
    <lineage>
        <taxon>Eukaryota</taxon>
        <taxon>Viridiplantae</taxon>
        <taxon>Streptophyta</taxon>
        <taxon>Embryophyta</taxon>
        <taxon>Tracheophyta</taxon>
        <taxon>Spermatophyta</taxon>
        <taxon>Magnoliopsida</taxon>
        <taxon>eudicotyledons</taxon>
        <taxon>Gunneridae</taxon>
        <taxon>Pentapetalae</taxon>
        <taxon>rosids</taxon>
        <taxon>malvids</taxon>
        <taxon>Brassicales</taxon>
        <taxon>Brassicaceae</taxon>
        <taxon>Coluteocarpeae</taxon>
        <taxon>Noccaea</taxon>
    </lineage>
</organism>
<gene>
    <name evidence="11" type="ORF">GA_TR10150_c0_g1_i1_g.33531</name>
</gene>
<dbReference type="SUPFAM" id="SSF48264">
    <property type="entry name" value="Cytochrome P450"/>
    <property type="match status" value="1"/>
</dbReference>
<proteinExistence type="inferred from homology"/>
<dbReference type="Gene3D" id="1.10.630.10">
    <property type="entry name" value="Cytochrome P450"/>
    <property type="match status" value="1"/>
</dbReference>
<keyword evidence="10" id="KW-0812">Transmembrane</keyword>
<sequence length="500" mass="56980">MELFTIIIIIIFLLLIPIFIFFIFPKHSSSQFGFKAYPIVGSLPGLVKNRHRFHDWTVETLSQCPTQTAIFRRPGKQQFVMTANPANVEYMLKTKFESFPKGERFISILEDFLGRGIFNSDGDMWWKQRKTASYEFSTRSLRDFVMTNVTVEINTRLIPVLAAAATAGKSIDLQDILERFAFDNICKLAFNVDSACLGDDGATGVEFMRAFETAATIISQRFQSVISYSWKIKKKLNIGSERVLRESIVTVHKFADEIVRNRIDQGRKSDEDLLSRFIKIEEMNSPEILRDIVISFILAGRDTTSSALSWFFWLLSKHPQVEKKIIQELNSVRARTGKLVGEVYGFEDLKQMNYLHAAITESMRLYPPVPVDTVSCVEDSVLPDGTFVGETWGISYSAYAMGRMESVWGKDCEGFDPERWIDETNGGFRGESPYKFPVFHAGPRMCLGKEMAYIQMKSIVAAVLESFVVEVPGKIERPEIFLSMTLRIRGGLFVRVHERA</sequence>
<keyword evidence="10" id="KW-1133">Transmembrane helix</keyword>
<comment type="cofactor">
    <cofactor evidence="1 8">
        <name>heme</name>
        <dbReference type="ChEBI" id="CHEBI:30413"/>
    </cofactor>
</comment>
<keyword evidence="10" id="KW-0472">Membrane</keyword>
<evidence type="ECO:0000256" key="6">
    <source>
        <dbReference type="ARBA" id="ARBA00023004"/>
    </source>
</evidence>
<dbReference type="GO" id="GO:0016705">
    <property type="term" value="F:oxidoreductase activity, acting on paired donors, with incorporation or reduction of molecular oxygen"/>
    <property type="evidence" value="ECO:0007669"/>
    <property type="project" value="InterPro"/>
</dbReference>